<dbReference type="PANTHER" id="PTHR48079">
    <property type="entry name" value="PROTEIN YEEZ"/>
    <property type="match status" value="1"/>
</dbReference>
<dbReference type="PANTHER" id="PTHR48079:SF6">
    <property type="entry name" value="NAD(P)-BINDING DOMAIN-CONTAINING PROTEIN-RELATED"/>
    <property type="match status" value="1"/>
</dbReference>
<dbReference type="InterPro" id="IPR051783">
    <property type="entry name" value="NAD(P)-dependent_oxidoreduct"/>
</dbReference>
<reference evidence="3 4" key="1">
    <citation type="submission" date="2020-03" db="EMBL/GenBank/DDBJ databases">
        <title>Genomic Encyclopedia of Type Strains, Phase IV (KMG-IV): sequencing the most valuable type-strain genomes for metagenomic binning, comparative biology and taxonomic classification.</title>
        <authorList>
            <person name="Goeker M."/>
        </authorList>
    </citation>
    <scope>NUCLEOTIDE SEQUENCE [LARGE SCALE GENOMIC DNA]</scope>
    <source>
        <strain evidence="3 4">DSM 103870</strain>
    </source>
</reference>
<dbReference type="InterPro" id="IPR036291">
    <property type="entry name" value="NAD(P)-bd_dom_sf"/>
</dbReference>
<protein>
    <submittedName>
        <fullName evidence="3">Nucleoside-diphosphate-sugar epimerase</fullName>
    </submittedName>
</protein>
<comment type="caution">
    <text evidence="3">The sequence shown here is derived from an EMBL/GenBank/DDBJ whole genome shotgun (WGS) entry which is preliminary data.</text>
</comment>
<evidence type="ECO:0000259" key="2">
    <source>
        <dbReference type="Pfam" id="PF01370"/>
    </source>
</evidence>
<dbReference type="Gene3D" id="3.40.50.720">
    <property type="entry name" value="NAD(P)-binding Rossmann-like Domain"/>
    <property type="match status" value="1"/>
</dbReference>
<dbReference type="Pfam" id="PF01370">
    <property type="entry name" value="Epimerase"/>
    <property type="match status" value="1"/>
</dbReference>
<evidence type="ECO:0000256" key="1">
    <source>
        <dbReference type="SAM" id="MobiDB-lite"/>
    </source>
</evidence>
<dbReference type="EMBL" id="JAASQI010000002">
    <property type="protein sequence ID" value="NIJ57471.1"/>
    <property type="molecule type" value="Genomic_DNA"/>
</dbReference>
<feature type="region of interest" description="Disordered" evidence="1">
    <location>
        <begin position="270"/>
        <end position="291"/>
    </location>
</feature>
<keyword evidence="4" id="KW-1185">Reference proteome</keyword>
<feature type="domain" description="NAD-dependent epimerase/dehydratase" evidence="2">
    <location>
        <begin position="3"/>
        <end position="76"/>
    </location>
</feature>
<organism evidence="3 4">
    <name type="scientific">Pseudochelatococcus lubricantis</name>
    <dbReference type="NCBI Taxonomy" id="1538102"/>
    <lineage>
        <taxon>Bacteria</taxon>
        <taxon>Pseudomonadati</taxon>
        <taxon>Pseudomonadota</taxon>
        <taxon>Alphaproteobacteria</taxon>
        <taxon>Hyphomicrobiales</taxon>
        <taxon>Chelatococcaceae</taxon>
        <taxon>Pseudochelatococcus</taxon>
    </lineage>
</organism>
<proteinExistence type="predicted"/>
<dbReference type="CDD" id="cd05262">
    <property type="entry name" value="SDR_a7"/>
    <property type="match status" value="1"/>
</dbReference>
<accession>A0ABX0V354</accession>
<name>A0ABX0V354_9HYPH</name>
<sequence>MQVFITGANGFIGSAVVSELLSTGHQVLGLARSEEAERALQAAGAQAQRGSLSDHDSLRAGAARADGVIHLAFNPDYANFQQACDLDRRAIEVIGEALVGTSKPFLVPNGLAGLAPGRVVTEDDGIPADYRFPRMSEQTALHIASQGVAASVVRLSQIHNAARQGLVTSLIEVARRTGVSAYVGDGGNRWPAAHLSDVARLFRLVLEAPETGARYHAVAEEGIELHAIAAKIGDTLGLPTKSLRPEEAEGHFGPFALFASQDMPASSKATARKTGWHPTGPGLLDDLEKIG</sequence>
<evidence type="ECO:0000313" key="3">
    <source>
        <dbReference type="EMBL" id="NIJ57471.1"/>
    </source>
</evidence>
<gene>
    <name evidence="3" type="ORF">FHS82_001297</name>
</gene>
<dbReference type="InterPro" id="IPR001509">
    <property type="entry name" value="Epimerase_deHydtase"/>
</dbReference>
<dbReference type="SUPFAM" id="SSF51735">
    <property type="entry name" value="NAD(P)-binding Rossmann-fold domains"/>
    <property type="match status" value="1"/>
</dbReference>
<dbReference type="RefSeq" id="WP_166950022.1">
    <property type="nucleotide sequence ID" value="NZ_JAASQI010000002.1"/>
</dbReference>
<dbReference type="Proteomes" id="UP001429580">
    <property type="component" value="Unassembled WGS sequence"/>
</dbReference>
<evidence type="ECO:0000313" key="4">
    <source>
        <dbReference type="Proteomes" id="UP001429580"/>
    </source>
</evidence>